<feature type="compositionally biased region" description="Polar residues" evidence="7">
    <location>
        <begin position="496"/>
        <end position="514"/>
    </location>
</feature>
<comment type="subcellular location">
    <subcellularLocation>
        <location evidence="1">Cell membrane</location>
        <topology evidence="1">Multi-pass membrane protein</topology>
    </subcellularLocation>
</comment>
<reference evidence="11 12" key="1">
    <citation type="submission" date="2024-03" db="EMBL/GenBank/DDBJ databases">
        <title>Novel Streptomyces species of biotechnological and ecological value are a feature of Machair soil.</title>
        <authorList>
            <person name="Prole J.R."/>
            <person name="Goodfellow M."/>
            <person name="Allenby N."/>
            <person name="Ward A.C."/>
        </authorList>
    </citation>
    <scope>NUCLEOTIDE SEQUENCE [LARGE SCALE GENOMIC DNA]</scope>
    <source>
        <strain evidence="11 12">MS1.HAVA.3</strain>
    </source>
</reference>
<dbReference type="EMBL" id="JBBKAM010000002">
    <property type="protein sequence ID" value="MEJ8641955.1"/>
    <property type="molecule type" value="Genomic_DNA"/>
</dbReference>
<dbReference type="PANTHER" id="PTHR30572">
    <property type="entry name" value="MEMBRANE COMPONENT OF TRANSPORTER-RELATED"/>
    <property type="match status" value="1"/>
</dbReference>
<feature type="transmembrane region" description="Helical" evidence="8">
    <location>
        <begin position="235"/>
        <end position="256"/>
    </location>
</feature>
<feature type="transmembrane region" description="Helical" evidence="8">
    <location>
        <begin position="284"/>
        <end position="304"/>
    </location>
</feature>
<evidence type="ECO:0000313" key="12">
    <source>
        <dbReference type="Proteomes" id="UP001382904"/>
    </source>
</evidence>
<protein>
    <submittedName>
        <fullName evidence="11">ABC transporter permease</fullName>
    </submittedName>
</protein>
<evidence type="ECO:0000256" key="3">
    <source>
        <dbReference type="ARBA" id="ARBA00022692"/>
    </source>
</evidence>
<dbReference type="InterPro" id="IPR025857">
    <property type="entry name" value="MacB_PCD"/>
</dbReference>
<evidence type="ECO:0000313" key="11">
    <source>
        <dbReference type="EMBL" id="MEJ8641955.1"/>
    </source>
</evidence>
<evidence type="ECO:0000259" key="10">
    <source>
        <dbReference type="Pfam" id="PF12704"/>
    </source>
</evidence>
<feature type="region of interest" description="Disordered" evidence="7">
    <location>
        <begin position="438"/>
        <end position="514"/>
    </location>
</feature>
<feature type="transmembrane region" description="Helical" evidence="8">
    <location>
        <begin position="193"/>
        <end position="215"/>
    </location>
</feature>
<evidence type="ECO:0000256" key="8">
    <source>
        <dbReference type="SAM" id="Phobius"/>
    </source>
</evidence>
<dbReference type="InterPro" id="IPR050250">
    <property type="entry name" value="Macrolide_Exporter_MacB"/>
</dbReference>
<evidence type="ECO:0000256" key="2">
    <source>
        <dbReference type="ARBA" id="ARBA00022475"/>
    </source>
</evidence>
<dbReference type="PANTHER" id="PTHR30572:SF4">
    <property type="entry name" value="ABC TRANSPORTER PERMEASE YTRF"/>
    <property type="match status" value="1"/>
</dbReference>
<keyword evidence="3 8" id="KW-0812">Transmembrane</keyword>
<evidence type="ECO:0000256" key="5">
    <source>
        <dbReference type="ARBA" id="ARBA00023136"/>
    </source>
</evidence>
<dbReference type="Pfam" id="PF12704">
    <property type="entry name" value="MacB_PCD"/>
    <property type="match status" value="1"/>
</dbReference>
<evidence type="ECO:0000256" key="4">
    <source>
        <dbReference type="ARBA" id="ARBA00022989"/>
    </source>
</evidence>
<feature type="transmembrane region" description="Helical" evidence="8">
    <location>
        <begin position="362"/>
        <end position="384"/>
    </location>
</feature>
<dbReference type="Pfam" id="PF02687">
    <property type="entry name" value="FtsX"/>
    <property type="match status" value="1"/>
</dbReference>
<comment type="caution">
    <text evidence="11">The sequence shown here is derived from an EMBL/GenBank/DDBJ whole genome shotgun (WGS) entry which is preliminary data.</text>
</comment>
<keyword evidence="12" id="KW-1185">Reference proteome</keyword>
<evidence type="ECO:0000256" key="1">
    <source>
        <dbReference type="ARBA" id="ARBA00004651"/>
    </source>
</evidence>
<dbReference type="InterPro" id="IPR003838">
    <property type="entry name" value="ABC3_permease_C"/>
</dbReference>
<gene>
    <name evidence="11" type="ORF">WKI68_11735</name>
</gene>
<keyword evidence="2" id="KW-1003">Cell membrane</keyword>
<proteinExistence type="inferred from homology"/>
<organism evidence="11 12">
    <name type="scientific">Streptomyces caledonius</name>
    <dbReference type="NCBI Taxonomy" id="3134107"/>
    <lineage>
        <taxon>Bacteria</taxon>
        <taxon>Bacillati</taxon>
        <taxon>Actinomycetota</taxon>
        <taxon>Actinomycetes</taxon>
        <taxon>Kitasatosporales</taxon>
        <taxon>Streptomycetaceae</taxon>
        <taxon>Streptomyces</taxon>
    </lineage>
</organism>
<comment type="similarity">
    <text evidence="6">Belongs to the ABC-4 integral membrane protein family.</text>
</comment>
<evidence type="ECO:0000256" key="6">
    <source>
        <dbReference type="ARBA" id="ARBA00038076"/>
    </source>
</evidence>
<feature type="compositionally biased region" description="Low complexity" evidence="7">
    <location>
        <begin position="483"/>
        <end position="495"/>
    </location>
</feature>
<evidence type="ECO:0000256" key="7">
    <source>
        <dbReference type="SAM" id="MobiDB-lite"/>
    </source>
</evidence>
<sequence length="514" mass="53562">MELRGSRPYTLTDGTGAQKAGEVVLDRQLAERAGLRVGDQAKITLAGTDRTYKIVGIAQNKGVTSQKAVFLADSEIAALLPRKDKAEVIAVLPKPGVSTAELARQVSAVAGEHKALVLTGDARGQAEFPEAQRYTMNLQIVSVVFGGMVTAVALFGVASPLALAVQQRHREMALLRASGAVPKQLRRMILSETFVLSIAATALAILPSPALSSWIMDRLVDGQVASAQMTFHLGWVSIAATAALALGTALGAAAIASRRATQVRATEALADADVQRRPLGKARIFFALLCFLGSASTGVLTVTVMKGPMAGSTAGSSTTLFVMGLALLGPRIAQGMLAVLSLPMRLFGLSGTLAALNTRARAARVAAVITPVMLLTGIACADLYMGTTEVTMAKERYSETMHADAALIAPPGGFGPGTLDEVRKLPGVGAASEFVSSVGYVDSPKDPGRPRTAGPPRASPPPDPRAPRRSPPRPVRWRTCAATPSRWPRRTPSPSDAASVTRSPCGSATAPRSP</sequence>
<feature type="transmembrane region" description="Helical" evidence="8">
    <location>
        <begin position="140"/>
        <end position="165"/>
    </location>
</feature>
<name>A0ABU8U262_9ACTN</name>
<feature type="domain" description="ABC3 transporter permease C-terminal" evidence="9">
    <location>
        <begin position="144"/>
        <end position="261"/>
    </location>
</feature>
<accession>A0ABU8U262</accession>
<keyword evidence="4 8" id="KW-1133">Transmembrane helix</keyword>
<feature type="domain" description="MacB-like periplasmic core" evidence="10">
    <location>
        <begin position="12"/>
        <end position="108"/>
    </location>
</feature>
<evidence type="ECO:0000259" key="9">
    <source>
        <dbReference type="Pfam" id="PF02687"/>
    </source>
</evidence>
<dbReference type="Proteomes" id="UP001382904">
    <property type="component" value="Unassembled WGS sequence"/>
</dbReference>
<keyword evidence="5 8" id="KW-0472">Membrane</keyword>